<sequence>MTRTKIAVSAIVNLSSRHVWLHFVQNLYFLFLLAGQAFIPTMLQTSTEGEEVVFKTVDLNELPPDEPPIPRPICSAPPTLFLDAPAENSITQGYSIGLHSATTPPGLFPLNGRSTVSRKRTSFESADTDVEPKTKLDPLESEGKRNIVPVEYQPNGPVEDHESKQGGDTANEIYLRQTGKQPIQSYKNAPTDQDPKVFQLEETERNRVLFNVIDWSFVVHESNMELTKDHQHKVESDGFNPRMLFKVLEKLKSKLKTKKKLKPHQNINANFWIPREYATEFLEAYRNRRSIIPYPSRFEYRTRMSHVYKTILKLSDEKLQLERYPIFSEGIVTHMSSRLEELLANVPHSALEQKRPIQGRIENSGKIL</sequence>
<reference evidence="3 4" key="1">
    <citation type="submission" date="2019-05" db="EMBL/GenBank/DDBJ databases">
        <title>Emergence of the Ug99 lineage of the wheat stem rust pathogen through somatic hybridization.</title>
        <authorList>
            <person name="Li F."/>
            <person name="Upadhyaya N.M."/>
            <person name="Sperschneider J."/>
            <person name="Matny O."/>
            <person name="Nguyen-Phuc H."/>
            <person name="Mago R."/>
            <person name="Raley C."/>
            <person name="Miller M.E."/>
            <person name="Silverstein K.A.T."/>
            <person name="Henningsen E."/>
            <person name="Hirsch C.D."/>
            <person name="Visser B."/>
            <person name="Pretorius Z.A."/>
            <person name="Steffenson B.J."/>
            <person name="Schwessinger B."/>
            <person name="Dodds P.N."/>
            <person name="Figueroa M."/>
        </authorList>
    </citation>
    <scope>NUCLEOTIDE SEQUENCE [LARGE SCALE GENOMIC DNA]</scope>
    <source>
        <strain evidence="3 4">Ug99</strain>
    </source>
</reference>
<organism evidence="3 4">
    <name type="scientific">Puccinia graminis f. sp. tritici</name>
    <dbReference type="NCBI Taxonomy" id="56615"/>
    <lineage>
        <taxon>Eukaryota</taxon>
        <taxon>Fungi</taxon>
        <taxon>Dikarya</taxon>
        <taxon>Basidiomycota</taxon>
        <taxon>Pucciniomycotina</taxon>
        <taxon>Pucciniomycetes</taxon>
        <taxon>Pucciniales</taxon>
        <taxon>Pucciniaceae</taxon>
        <taxon>Puccinia</taxon>
    </lineage>
</organism>
<gene>
    <name evidence="3" type="ORF">PGTUg99_007073</name>
</gene>
<evidence type="ECO:0000256" key="1">
    <source>
        <dbReference type="SAM" id="MobiDB-lite"/>
    </source>
</evidence>
<keyword evidence="2" id="KW-1133">Transmembrane helix</keyword>
<feature type="compositionally biased region" description="Basic and acidic residues" evidence="1">
    <location>
        <begin position="130"/>
        <end position="140"/>
    </location>
</feature>
<proteinExistence type="predicted"/>
<dbReference type="EMBL" id="VDEP01000181">
    <property type="protein sequence ID" value="KAA1125211.1"/>
    <property type="molecule type" value="Genomic_DNA"/>
</dbReference>
<keyword evidence="2" id="KW-0812">Transmembrane</keyword>
<dbReference type="Proteomes" id="UP000325313">
    <property type="component" value="Unassembled WGS sequence"/>
</dbReference>
<accession>A0A5B0RH29</accession>
<keyword evidence="2" id="KW-0472">Membrane</keyword>
<dbReference type="AlphaFoldDB" id="A0A5B0RH29"/>
<comment type="caution">
    <text evidence="3">The sequence shown here is derived from an EMBL/GenBank/DDBJ whole genome shotgun (WGS) entry which is preliminary data.</text>
</comment>
<name>A0A5B0RH29_PUCGR</name>
<protein>
    <submittedName>
        <fullName evidence="3">Uncharacterized protein</fullName>
    </submittedName>
</protein>
<feature type="region of interest" description="Disordered" evidence="1">
    <location>
        <begin position="105"/>
        <end position="140"/>
    </location>
</feature>
<evidence type="ECO:0000256" key="2">
    <source>
        <dbReference type="SAM" id="Phobius"/>
    </source>
</evidence>
<evidence type="ECO:0000313" key="4">
    <source>
        <dbReference type="Proteomes" id="UP000325313"/>
    </source>
</evidence>
<feature type="transmembrane region" description="Helical" evidence="2">
    <location>
        <begin position="20"/>
        <end position="39"/>
    </location>
</feature>
<evidence type="ECO:0000313" key="3">
    <source>
        <dbReference type="EMBL" id="KAA1125211.1"/>
    </source>
</evidence>